<reference evidence="1 2" key="1">
    <citation type="submission" date="2019-07" db="EMBL/GenBank/DDBJ databases">
        <title>Genome assembly of two rare yeast pathogens: Diutina rugosa and Trichomonascus ciferrii.</title>
        <authorList>
            <person name="Mixao V."/>
            <person name="Saus E."/>
            <person name="Hansen A."/>
            <person name="Lass-Flor C."/>
            <person name="Gabaldon T."/>
        </authorList>
    </citation>
    <scope>NUCLEOTIDE SEQUENCE [LARGE SCALE GENOMIC DNA]</scope>
    <source>
        <strain evidence="1 2">CBS 613</strain>
    </source>
</reference>
<evidence type="ECO:0000313" key="2">
    <source>
        <dbReference type="Proteomes" id="UP000449547"/>
    </source>
</evidence>
<protein>
    <submittedName>
        <fullName evidence="1">Uncharacterized protein</fullName>
    </submittedName>
</protein>
<dbReference type="EMBL" id="SWFT01000120">
    <property type="protein sequence ID" value="KAA8899834.1"/>
    <property type="molecule type" value="Genomic_DNA"/>
</dbReference>
<evidence type="ECO:0000313" key="1">
    <source>
        <dbReference type="EMBL" id="KAA8899834.1"/>
    </source>
</evidence>
<keyword evidence="2" id="KW-1185">Reference proteome</keyword>
<sequence>MMIGIRRFVGMRSPATTFVRRVQTYISNDQVYVHDLGNDRYGYSFSADPSAMLMGTKVGGTPHAIDPEQFEENKQFVDFLHSMFKDHITDDFAFICEAGTQADSFMPIWDFREVPRFSRTPNPDSVFGYVMVDKEGKMVPKSYDRNHMYRVCNKDGLTKLSDHMHQAVKEALEAQK</sequence>
<dbReference type="OrthoDB" id="5397701at2759"/>
<dbReference type="PANTHER" id="PTHR37331:SF1">
    <property type="entry name" value="YALI0F11671P"/>
    <property type="match status" value="1"/>
</dbReference>
<dbReference type="AlphaFoldDB" id="A0A642UIL9"/>
<proteinExistence type="predicted"/>
<accession>A0A642UIL9</accession>
<dbReference type="RefSeq" id="XP_034011112.1">
    <property type="nucleotide sequence ID" value="XM_034156926.1"/>
</dbReference>
<organism evidence="1 2">
    <name type="scientific">Diutina rugosa</name>
    <name type="common">Yeast</name>
    <name type="synonym">Candida rugosa</name>
    <dbReference type="NCBI Taxonomy" id="5481"/>
    <lineage>
        <taxon>Eukaryota</taxon>
        <taxon>Fungi</taxon>
        <taxon>Dikarya</taxon>
        <taxon>Ascomycota</taxon>
        <taxon>Saccharomycotina</taxon>
        <taxon>Pichiomycetes</taxon>
        <taxon>Debaryomycetaceae</taxon>
        <taxon>Diutina</taxon>
    </lineage>
</organism>
<comment type="caution">
    <text evidence="1">The sequence shown here is derived from an EMBL/GenBank/DDBJ whole genome shotgun (WGS) entry which is preliminary data.</text>
</comment>
<dbReference type="PANTHER" id="PTHR37331">
    <property type="entry name" value="YALI0F11671P"/>
    <property type="match status" value="1"/>
</dbReference>
<dbReference type="VEuPathDB" id="FungiDB:DIURU_004091"/>
<dbReference type="Proteomes" id="UP000449547">
    <property type="component" value="Unassembled WGS sequence"/>
</dbReference>
<dbReference type="OMA" id="MREIPRY"/>
<gene>
    <name evidence="1" type="ORF">DIURU_004091</name>
</gene>
<dbReference type="GeneID" id="54782742"/>
<name>A0A642UIL9_DIURU</name>